<proteinExistence type="predicted"/>
<dbReference type="InterPro" id="IPR051218">
    <property type="entry name" value="Sec_MonoDiacylglyc_Lipase"/>
</dbReference>
<name>A0ABP6M7L3_9ACTN</name>
<dbReference type="PANTHER" id="PTHR45856:SF24">
    <property type="entry name" value="FUNGAL LIPASE-LIKE DOMAIN-CONTAINING PROTEIN"/>
    <property type="match status" value="1"/>
</dbReference>
<organism evidence="3 4">
    <name type="scientific">Streptomyces rectiviolaceus</name>
    <dbReference type="NCBI Taxonomy" id="332591"/>
    <lineage>
        <taxon>Bacteria</taxon>
        <taxon>Bacillati</taxon>
        <taxon>Actinomycetota</taxon>
        <taxon>Actinomycetes</taxon>
        <taxon>Kitasatosporales</taxon>
        <taxon>Streptomycetaceae</taxon>
        <taxon>Streptomyces</taxon>
    </lineage>
</organism>
<evidence type="ECO:0000256" key="1">
    <source>
        <dbReference type="SAM" id="MobiDB-lite"/>
    </source>
</evidence>
<dbReference type="EMBL" id="BAAAUG010000017">
    <property type="protein sequence ID" value="GAA3086699.1"/>
    <property type="molecule type" value="Genomic_DNA"/>
</dbReference>
<dbReference type="RefSeq" id="WP_344518937.1">
    <property type="nucleotide sequence ID" value="NZ_BAAAUG010000017.1"/>
</dbReference>
<protein>
    <recommendedName>
        <fullName evidence="2">Fungal lipase-type domain-containing protein</fullName>
    </recommendedName>
</protein>
<dbReference type="Gene3D" id="3.40.50.1820">
    <property type="entry name" value="alpha/beta hydrolase"/>
    <property type="match status" value="1"/>
</dbReference>
<comment type="caution">
    <text evidence="3">The sequence shown here is derived from an EMBL/GenBank/DDBJ whole genome shotgun (WGS) entry which is preliminary data.</text>
</comment>
<feature type="region of interest" description="Disordered" evidence="1">
    <location>
        <begin position="1"/>
        <end position="28"/>
    </location>
</feature>
<dbReference type="Pfam" id="PF01764">
    <property type="entry name" value="Lipase_3"/>
    <property type="match status" value="1"/>
</dbReference>
<sequence length="425" mass="46487">MRDQHTKAPSFTDLRPYKTGAGSGTGPGFPVYPDLVERLLEDKAQPDPDGIVPHALATCAAYAYAGTAEDADPATLAMIMARLGLDENRCRVFEQRVSLLYIASAAYLLQDKDRRVVILCYRGTQPEDIISILTDADVRPEMLHVDLDSERFDVHAGFYRNMRASRYLVMQALERALRGESVNPDEQGTVGDGMEALYITGHSLGGAMAALMGVVLMHEPRYAAVAERLKAVYTFGQPMLGGPEFAAACHRACDERGVHVLRDRLIRYIYDRDVVPALPPRPVGPYAPFGREFHYRRQRGVVDGALSLVADATIEALSLPGDLLGGRLRAMAGRRAKAMGRALGELVRGPGREPGWVEVRDPAPHYPQMDSLAGLAVVAPLAFFAARLALTRNVPFTYSFEDHGPGHYVNALAPPGVMSEYGDIR</sequence>
<keyword evidence="4" id="KW-1185">Reference proteome</keyword>
<feature type="domain" description="Fungal lipase-type" evidence="2">
    <location>
        <begin position="119"/>
        <end position="281"/>
    </location>
</feature>
<gene>
    <name evidence="3" type="ORF">GCM10010449_07850</name>
</gene>
<evidence type="ECO:0000313" key="3">
    <source>
        <dbReference type="EMBL" id="GAA3086699.1"/>
    </source>
</evidence>
<dbReference type="CDD" id="cd00519">
    <property type="entry name" value="Lipase_3"/>
    <property type="match status" value="1"/>
</dbReference>
<evidence type="ECO:0000313" key="4">
    <source>
        <dbReference type="Proteomes" id="UP001501637"/>
    </source>
</evidence>
<reference evidence="4" key="1">
    <citation type="journal article" date="2019" name="Int. J. Syst. Evol. Microbiol.">
        <title>The Global Catalogue of Microorganisms (GCM) 10K type strain sequencing project: providing services to taxonomists for standard genome sequencing and annotation.</title>
        <authorList>
            <consortium name="The Broad Institute Genomics Platform"/>
            <consortium name="The Broad Institute Genome Sequencing Center for Infectious Disease"/>
            <person name="Wu L."/>
            <person name="Ma J."/>
        </authorList>
    </citation>
    <scope>NUCLEOTIDE SEQUENCE [LARGE SCALE GENOMIC DNA]</scope>
    <source>
        <strain evidence="4">JCM 9092</strain>
    </source>
</reference>
<dbReference type="Proteomes" id="UP001501637">
    <property type="component" value="Unassembled WGS sequence"/>
</dbReference>
<evidence type="ECO:0000259" key="2">
    <source>
        <dbReference type="Pfam" id="PF01764"/>
    </source>
</evidence>
<accession>A0ABP6M7L3</accession>
<dbReference type="SUPFAM" id="SSF53474">
    <property type="entry name" value="alpha/beta-Hydrolases"/>
    <property type="match status" value="1"/>
</dbReference>
<dbReference type="InterPro" id="IPR002921">
    <property type="entry name" value="Fungal_lipase-type"/>
</dbReference>
<dbReference type="PANTHER" id="PTHR45856">
    <property type="entry name" value="ALPHA/BETA-HYDROLASES SUPERFAMILY PROTEIN"/>
    <property type="match status" value="1"/>
</dbReference>
<dbReference type="InterPro" id="IPR029058">
    <property type="entry name" value="AB_hydrolase_fold"/>
</dbReference>